<feature type="transmembrane region" description="Helical" evidence="6">
    <location>
        <begin position="312"/>
        <end position="331"/>
    </location>
</feature>
<feature type="compositionally biased region" description="Polar residues" evidence="5">
    <location>
        <begin position="456"/>
        <end position="470"/>
    </location>
</feature>
<feature type="domain" description="G-protein coupled receptors family 2 profile 2" evidence="7">
    <location>
        <begin position="15"/>
        <end position="194"/>
    </location>
</feature>
<evidence type="ECO:0000313" key="9">
    <source>
        <dbReference type="Proteomes" id="UP001161017"/>
    </source>
</evidence>
<sequence length="470" mass="52501">MAIVLEFDRNQINALNITERVMSILSLLGIFFILSTYYFGRGFDKPINRLIFFASWSNLGMNIASLIAEGGPAAGQDSSTCQFQAWAIQMFLGVDVFWALCMSFNVYLALFRGWSAERMRKLDLWYFTGCYGAAFIPAIAYLGVETHGRGRVYGPALLWCWIRSEWDFLRVATLYGIVWVAIGSAFGIYVLASVKAYRSRHALTGLFNPLNEDPFGGQIPITTEIEIVTESIESAENGRKGSVKVPRDDDGPPIPGIEEHHGSHDIDPYTINIEADRNVEPLGRKQSQPDIVGLRNLTREVALQEINQDAWLYARVAFLFFCALLISWIPSSINRVYSLAHPDRLVYGLNYVEALVLPLQGFWNCTVYMVSSKTAVRNLFRSLRGLPELSPRNPKGTTSDLESMGGARDSKKGVSMSMGRVTSGLNKAAKGDGKIDRFVSRRASQSQYYGRERLESGSSSITNLTPTHHR</sequence>
<reference evidence="8" key="1">
    <citation type="journal article" date="2023" name="Genome Biol. Evol.">
        <title>First Whole Genome Sequence and Flow Cytometry Genome Size Data for the Lichen-Forming Fungus Ramalina farinacea (Ascomycota).</title>
        <authorList>
            <person name="Llewellyn T."/>
            <person name="Mian S."/>
            <person name="Hill R."/>
            <person name="Leitch I.J."/>
            <person name="Gaya E."/>
        </authorList>
    </citation>
    <scope>NUCLEOTIDE SEQUENCE</scope>
    <source>
        <strain evidence="8">LIQ254RAFAR</strain>
    </source>
</reference>
<dbReference type="EMBL" id="JAPUFD010000003">
    <property type="protein sequence ID" value="MDI1486357.1"/>
    <property type="molecule type" value="Genomic_DNA"/>
</dbReference>
<evidence type="ECO:0000259" key="7">
    <source>
        <dbReference type="PROSITE" id="PS50261"/>
    </source>
</evidence>
<keyword evidence="4 6" id="KW-0472">Membrane</keyword>
<feature type="region of interest" description="Disordered" evidence="5">
    <location>
        <begin position="238"/>
        <end position="259"/>
    </location>
</feature>
<name>A0AA43QH04_9LECA</name>
<dbReference type="GO" id="GO:0005886">
    <property type="term" value="C:plasma membrane"/>
    <property type="evidence" value="ECO:0007669"/>
    <property type="project" value="TreeGrafter"/>
</dbReference>
<keyword evidence="9" id="KW-1185">Reference proteome</keyword>
<evidence type="ECO:0000256" key="1">
    <source>
        <dbReference type="ARBA" id="ARBA00004141"/>
    </source>
</evidence>
<feature type="transmembrane region" description="Helical" evidence="6">
    <location>
        <begin position="172"/>
        <end position="192"/>
    </location>
</feature>
<dbReference type="PROSITE" id="PS50261">
    <property type="entry name" value="G_PROTEIN_RECEP_F2_4"/>
    <property type="match status" value="1"/>
</dbReference>
<evidence type="ECO:0000256" key="4">
    <source>
        <dbReference type="ARBA" id="ARBA00023136"/>
    </source>
</evidence>
<comment type="caution">
    <text evidence="8">The sequence shown here is derived from an EMBL/GenBank/DDBJ whole genome shotgun (WGS) entry which is preliminary data.</text>
</comment>
<dbReference type="GO" id="GO:0004930">
    <property type="term" value="F:G protein-coupled receptor activity"/>
    <property type="evidence" value="ECO:0007669"/>
    <property type="project" value="TreeGrafter"/>
</dbReference>
<evidence type="ECO:0000256" key="3">
    <source>
        <dbReference type="ARBA" id="ARBA00022989"/>
    </source>
</evidence>
<dbReference type="GO" id="GO:0007189">
    <property type="term" value="P:adenylate cyclase-activating G protein-coupled receptor signaling pathway"/>
    <property type="evidence" value="ECO:0007669"/>
    <property type="project" value="TreeGrafter"/>
</dbReference>
<dbReference type="Proteomes" id="UP001161017">
    <property type="component" value="Unassembled WGS sequence"/>
</dbReference>
<accession>A0AA43QH04</accession>
<feature type="transmembrane region" description="Helical" evidence="6">
    <location>
        <begin position="351"/>
        <end position="371"/>
    </location>
</feature>
<dbReference type="Gene3D" id="1.20.1070.10">
    <property type="entry name" value="Rhodopsin 7-helix transmembrane proteins"/>
    <property type="match status" value="1"/>
</dbReference>
<dbReference type="GO" id="GO:0007166">
    <property type="term" value="P:cell surface receptor signaling pathway"/>
    <property type="evidence" value="ECO:0007669"/>
    <property type="project" value="InterPro"/>
</dbReference>
<comment type="subcellular location">
    <subcellularLocation>
        <location evidence="1">Membrane</location>
        <topology evidence="1">Multi-pass membrane protein</topology>
    </subcellularLocation>
</comment>
<keyword evidence="3 6" id="KW-1133">Transmembrane helix</keyword>
<evidence type="ECO:0000256" key="5">
    <source>
        <dbReference type="SAM" id="MobiDB-lite"/>
    </source>
</evidence>
<evidence type="ECO:0000256" key="2">
    <source>
        <dbReference type="ARBA" id="ARBA00022692"/>
    </source>
</evidence>
<feature type="transmembrane region" description="Helical" evidence="6">
    <location>
        <begin position="122"/>
        <end position="144"/>
    </location>
</feature>
<dbReference type="Pfam" id="PF05462">
    <property type="entry name" value="Dicty_CAR"/>
    <property type="match status" value="1"/>
</dbReference>
<keyword evidence="2 6" id="KW-0812">Transmembrane</keyword>
<evidence type="ECO:0000313" key="8">
    <source>
        <dbReference type="EMBL" id="MDI1486357.1"/>
    </source>
</evidence>
<organism evidence="8 9">
    <name type="scientific">Ramalina farinacea</name>
    <dbReference type="NCBI Taxonomy" id="258253"/>
    <lineage>
        <taxon>Eukaryota</taxon>
        <taxon>Fungi</taxon>
        <taxon>Dikarya</taxon>
        <taxon>Ascomycota</taxon>
        <taxon>Pezizomycotina</taxon>
        <taxon>Lecanoromycetes</taxon>
        <taxon>OSLEUM clade</taxon>
        <taxon>Lecanoromycetidae</taxon>
        <taxon>Lecanorales</taxon>
        <taxon>Lecanorineae</taxon>
        <taxon>Ramalinaceae</taxon>
        <taxon>Ramalina</taxon>
    </lineage>
</organism>
<gene>
    <name evidence="8" type="ORF">OHK93_005584</name>
</gene>
<dbReference type="InterPro" id="IPR017981">
    <property type="entry name" value="GPCR_2-like_7TM"/>
</dbReference>
<dbReference type="PANTHER" id="PTHR23112:SF22">
    <property type="entry name" value="G-PROTEIN COUPLED RECEPTOR"/>
    <property type="match status" value="1"/>
</dbReference>
<dbReference type="PANTHER" id="PTHR23112">
    <property type="entry name" value="G PROTEIN-COUPLED RECEPTOR 157-RELATED"/>
    <property type="match status" value="1"/>
</dbReference>
<proteinExistence type="predicted"/>
<dbReference type="SUPFAM" id="SSF81321">
    <property type="entry name" value="Family A G protein-coupled receptor-like"/>
    <property type="match status" value="1"/>
</dbReference>
<feature type="region of interest" description="Disordered" evidence="5">
    <location>
        <begin position="443"/>
        <end position="470"/>
    </location>
</feature>
<protein>
    <recommendedName>
        <fullName evidence="7">G-protein coupled receptors family 2 profile 2 domain-containing protein</fullName>
    </recommendedName>
</protein>
<feature type="region of interest" description="Disordered" evidence="5">
    <location>
        <begin position="390"/>
        <end position="417"/>
    </location>
</feature>
<evidence type="ECO:0000256" key="6">
    <source>
        <dbReference type="SAM" id="Phobius"/>
    </source>
</evidence>
<feature type="transmembrane region" description="Helical" evidence="6">
    <location>
        <begin position="20"/>
        <end position="38"/>
    </location>
</feature>
<feature type="transmembrane region" description="Helical" evidence="6">
    <location>
        <begin position="88"/>
        <end position="110"/>
    </location>
</feature>
<dbReference type="AlphaFoldDB" id="A0AA43QH04"/>